<feature type="compositionally biased region" description="Basic and acidic residues" evidence="2">
    <location>
        <begin position="10"/>
        <end position="19"/>
    </location>
</feature>
<dbReference type="Proteomes" id="UP001186944">
    <property type="component" value="Unassembled WGS sequence"/>
</dbReference>
<evidence type="ECO:0008006" key="5">
    <source>
        <dbReference type="Google" id="ProtNLM"/>
    </source>
</evidence>
<organism evidence="3 4">
    <name type="scientific">Pinctada imbricata</name>
    <name type="common">Atlantic pearl-oyster</name>
    <name type="synonym">Pinctada martensii</name>
    <dbReference type="NCBI Taxonomy" id="66713"/>
    <lineage>
        <taxon>Eukaryota</taxon>
        <taxon>Metazoa</taxon>
        <taxon>Spiralia</taxon>
        <taxon>Lophotrochozoa</taxon>
        <taxon>Mollusca</taxon>
        <taxon>Bivalvia</taxon>
        <taxon>Autobranchia</taxon>
        <taxon>Pteriomorphia</taxon>
        <taxon>Pterioida</taxon>
        <taxon>Pterioidea</taxon>
        <taxon>Pteriidae</taxon>
        <taxon>Pinctada</taxon>
    </lineage>
</organism>
<dbReference type="InterPro" id="IPR011029">
    <property type="entry name" value="DEATH-like_dom_sf"/>
</dbReference>
<keyword evidence="4" id="KW-1185">Reference proteome</keyword>
<reference evidence="3" key="1">
    <citation type="submission" date="2019-08" db="EMBL/GenBank/DDBJ databases">
        <title>The improved chromosome-level genome for the pearl oyster Pinctada fucata martensii using PacBio sequencing and Hi-C.</title>
        <authorList>
            <person name="Zheng Z."/>
        </authorList>
    </citation>
    <scope>NUCLEOTIDE SEQUENCE</scope>
    <source>
        <strain evidence="3">ZZ-2019</strain>
        <tissue evidence="3">Adductor muscle</tissue>
    </source>
</reference>
<dbReference type="EMBL" id="VSWD01000009">
    <property type="protein sequence ID" value="KAK3093478.1"/>
    <property type="molecule type" value="Genomic_DNA"/>
</dbReference>
<proteinExistence type="predicted"/>
<gene>
    <name evidence="3" type="ORF">FSP39_016242</name>
</gene>
<sequence>MASKQKKASMKKDVSEKSPRPSTGNRAHPPSSKQLLKESAAKIEQLTNENEEMVQKIDSLSRENKDLRKNLDSLATTLLEDAQIKGYGFPRDNISINDLAIEDLLDIVNFLAHRRDKKKNGPVENRIEELETRITHLNMELAKMLKTRLRLESGLEDILESHNLDTAKTKARFMLYEAEGSKLFTFLEAEADEEYCQETTPTNEITDPVTITTTSKGRDICQQTQEIIKEYKTFNLKPVTAEKLPGETHVKCMDEDLKKYLIHELSLYKANGADWRLLGERVGIPAETIQQWKKWRVDYPMEYVFQTWSQSAGASMRMLHRHLVSPQLRCILLAKRVSDFYHVD</sequence>
<feature type="coiled-coil region" evidence="1">
    <location>
        <begin position="36"/>
        <end position="77"/>
    </location>
</feature>
<accession>A0AA88XWX8</accession>
<name>A0AA88XWX8_PINIB</name>
<protein>
    <recommendedName>
        <fullName evidence="5">Death domain-containing protein</fullName>
    </recommendedName>
</protein>
<dbReference type="Gene3D" id="1.10.533.10">
    <property type="entry name" value="Death Domain, Fas"/>
    <property type="match status" value="1"/>
</dbReference>
<evidence type="ECO:0000313" key="3">
    <source>
        <dbReference type="EMBL" id="KAK3093478.1"/>
    </source>
</evidence>
<keyword evidence="1" id="KW-0175">Coiled coil</keyword>
<evidence type="ECO:0000313" key="4">
    <source>
        <dbReference type="Proteomes" id="UP001186944"/>
    </source>
</evidence>
<evidence type="ECO:0000256" key="2">
    <source>
        <dbReference type="SAM" id="MobiDB-lite"/>
    </source>
</evidence>
<evidence type="ECO:0000256" key="1">
    <source>
        <dbReference type="SAM" id="Coils"/>
    </source>
</evidence>
<comment type="caution">
    <text evidence="3">The sequence shown here is derived from an EMBL/GenBank/DDBJ whole genome shotgun (WGS) entry which is preliminary data.</text>
</comment>
<feature type="region of interest" description="Disordered" evidence="2">
    <location>
        <begin position="1"/>
        <end position="36"/>
    </location>
</feature>
<dbReference type="AlphaFoldDB" id="A0AA88XWX8"/>